<organism evidence="9 10">
    <name type="scientific">Tetraparma gracilis</name>
    <dbReference type="NCBI Taxonomy" id="2962635"/>
    <lineage>
        <taxon>Eukaryota</taxon>
        <taxon>Sar</taxon>
        <taxon>Stramenopiles</taxon>
        <taxon>Ochrophyta</taxon>
        <taxon>Bolidophyceae</taxon>
        <taxon>Parmales</taxon>
        <taxon>Triparmaceae</taxon>
        <taxon>Tetraparma</taxon>
    </lineage>
</organism>
<evidence type="ECO:0000313" key="10">
    <source>
        <dbReference type="Proteomes" id="UP001165060"/>
    </source>
</evidence>
<evidence type="ECO:0000256" key="3">
    <source>
        <dbReference type="ARBA" id="ARBA00022723"/>
    </source>
</evidence>
<accession>A0ABQ6ML40</accession>
<dbReference type="PANTHER" id="PTHR12260:SF6">
    <property type="entry name" value="DAMAGE-CONTROL PHOSPHATASE ARMT1"/>
    <property type="match status" value="1"/>
</dbReference>
<dbReference type="InterPro" id="IPR036075">
    <property type="entry name" value="ARMT-1-like_metal-bd_sf"/>
</dbReference>
<dbReference type="PANTHER" id="PTHR12260">
    <property type="entry name" value="DAMAGE-CONTROL PHOSPHATASE ARMT1"/>
    <property type="match status" value="1"/>
</dbReference>
<proteinExistence type="inferred from homology"/>
<dbReference type="Proteomes" id="UP001165060">
    <property type="component" value="Unassembled WGS sequence"/>
</dbReference>
<evidence type="ECO:0000256" key="7">
    <source>
        <dbReference type="RuleBase" id="RU367030"/>
    </source>
</evidence>
<evidence type="ECO:0000256" key="4">
    <source>
        <dbReference type="ARBA" id="ARBA00022801"/>
    </source>
</evidence>
<keyword evidence="3 7" id="KW-0479">Metal-binding</keyword>
<comment type="cofactor">
    <cofactor evidence="7">
        <name>Mn(2+)</name>
        <dbReference type="ChEBI" id="CHEBI:29035"/>
    </cofactor>
    <cofactor evidence="7">
        <name>Ni(2+)</name>
        <dbReference type="ChEBI" id="CHEBI:49786"/>
    </cofactor>
</comment>
<gene>
    <name evidence="9" type="ORF">TeGR_g12267</name>
</gene>
<evidence type="ECO:0000256" key="5">
    <source>
        <dbReference type="ARBA" id="ARBA00023211"/>
    </source>
</evidence>
<protein>
    <recommendedName>
        <fullName evidence="7">Sugar phosphate phosphatase</fullName>
        <ecNumber evidence="7">3.1.3.-</ecNumber>
    </recommendedName>
</protein>
<dbReference type="EC" id="3.1.3.-" evidence="7"/>
<feature type="domain" description="Damage-control phosphatase ARMT1-like metal-binding" evidence="8">
    <location>
        <begin position="30"/>
        <end position="391"/>
    </location>
</feature>
<sequence length="421" mass="45114">MAPPSLPPRLVSSVPGTWAHATMSDRVHSQILSRMLADNAEALSSPAFAAVNASLLSLLDEVQSSSPLLALAADPHSPDVPLWNSLLAPYLTSTYLTAPWLLAEFYVYRRVIQSLGYSNPASPGHLLDPFLAQKSAGLASSYASADALLGRLGPLRSDRELPGLALALFSSLWGNRMDLSIWPADASETEDVFSGVLASSHANLLSDDSPSLFSDLLSSPSPLRVDLIVDNAGFELITDLAFADYLLSSSLASSVTFRVKAHPTFVSDATPADLLSHVEAYAASPLPNCAAAGERWRAHLSAGRFLVKPDAFWCQPLAMAWEMPPSLRSEMEGGCDLAVVKGDANYRRLLDDRAWDLVGDRFGDVVSEFPTSVVALRTLKAEIGCGMEQGKVEEARGADPDDWMVTGKYGVVQYHRKGGGA</sequence>
<evidence type="ECO:0000256" key="1">
    <source>
        <dbReference type="ARBA" id="ARBA00001326"/>
    </source>
</evidence>
<dbReference type="InterPro" id="IPR002791">
    <property type="entry name" value="ARMT1-like_metal-bd"/>
</dbReference>
<comment type="function">
    <text evidence="7">Metal-dependent phosphatase that shows phosphatase activity against several substrates, including fructose-1-phosphate and fructose-6-phosphate. Its preference for fructose-1-phosphate, a strong glycating agent that causes DNA damage rather than a canonical yeast metabolite, suggests a damage-control function in hexose phosphate metabolism.</text>
</comment>
<dbReference type="InterPro" id="IPR039763">
    <property type="entry name" value="ARMT1"/>
</dbReference>
<comment type="caution">
    <text evidence="9">The sequence shown here is derived from an EMBL/GenBank/DDBJ whole genome shotgun (WGS) entry which is preliminary data.</text>
</comment>
<reference evidence="9 10" key="1">
    <citation type="journal article" date="2023" name="Commun. Biol.">
        <title>Genome analysis of Parmales, the sister group of diatoms, reveals the evolutionary specialization of diatoms from phago-mixotrophs to photoautotrophs.</title>
        <authorList>
            <person name="Ban H."/>
            <person name="Sato S."/>
            <person name="Yoshikawa S."/>
            <person name="Yamada K."/>
            <person name="Nakamura Y."/>
            <person name="Ichinomiya M."/>
            <person name="Sato N."/>
            <person name="Blanc-Mathieu R."/>
            <person name="Endo H."/>
            <person name="Kuwata A."/>
            <person name="Ogata H."/>
        </authorList>
    </citation>
    <scope>NUCLEOTIDE SEQUENCE [LARGE SCALE GENOMIC DNA]</scope>
</reference>
<comment type="domain">
    <text evidence="7">Subfamily III proteins have a conserved RTxK motif about 40-50 residues from the C-terminus; the threonine may be replaced by serine or cysteine.</text>
</comment>
<keyword evidence="10" id="KW-1185">Reference proteome</keyword>
<name>A0ABQ6ML40_9STRA</name>
<evidence type="ECO:0000259" key="8">
    <source>
        <dbReference type="Pfam" id="PF01937"/>
    </source>
</evidence>
<keyword evidence="4 7" id="KW-0378">Hydrolase</keyword>
<dbReference type="Gene3D" id="1.20.930.60">
    <property type="match status" value="1"/>
</dbReference>
<evidence type="ECO:0000256" key="2">
    <source>
        <dbReference type="ARBA" id="ARBA00009519"/>
    </source>
</evidence>
<dbReference type="Pfam" id="PF01937">
    <property type="entry name" value="ARMT1-like_dom"/>
    <property type="match status" value="1"/>
</dbReference>
<dbReference type="SUPFAM" id="SSF111321">
    <property type="entry name" value="AF1104-like"/>
    <property type="match status" value="1"/>
</dbReference>
<comment type="catalytic activity">
    <reaction evidence="1 7">
        <text>beta-D-fructose 1-phosphate + H2O = D-fructose + phosphate</text>
        <dbReference type="Rhea" id="RHEA:35603"/>
        <dbReference type="ChEBI" id="CHEBI:15377"/>
        <dbReference type="ChEBI" id="CHEBI:37721"/>
        <dbReference type="ChEBI" id="CHEBI:43474"/>
        <dbReference type="ChEBI" id="CHEBI:138881"/>
    </reaction>
</comment>
<evidence type="ECO:0000313" key="9">
    <source>
        <dbReference type="EMBL" id="GMI28495.1"/>
    </source>
</evidence>
<dbReference type="EMBL" id="BRYB01005750">
    <property type="protein sequence ID" value="GMI28495.1"/>
    <property type="molecule type" value="Genomic_DNA"/>
</dbReference>
<comment type="similarity">
    <text evidence="2 7">Belongs to the damage-control phosphatase family. Sugar phosphate phosphatase III subfamily.</text>
</comment>
<dbReference type="Gene3D" id="3.40.50.10880">
    <property type="entry name" value="Uncharacterised protein PF01937, DUF89, domain 3"/>
    <property type="match status" value="1"/>
</dbReference>
<keyword evidence="5 7" id="KW-0464">Manganese</keyword>
<evidence type="ECO:0000256" key="6">
    <source>
        <dbReference type="ARBA" id="ARBA00048809"/>
    </source>
</evidence>
<comment type="catalytic activity">
    <reaction evidence="6 7">
        <text>beta-D-fructose 6-phosphate = dihydroxyacetone + D-glyceraldehyde 3-phosphate</text>
        <dbReference type="Rhea" id="RHEA:28002"/>
        <dbReference type="ChEBI" id="CHEBI:16016"/>
        <dbReference type="ChEBI" id="CHEBI:57634"/>
        <dbReference type="ChEBI" id="CHEBI:59776"/>
    </reaction>
</comment>